<keyword evidence="7" id="KW-1185">Reference proteome</keyword>
<dbReference type="InterPro" id="IPR016181">
    <property type="entry name" value="Acyl_CoA_acyltransferase"/>
</dbReference>
<dbReference type="PROSITE" id="PS50172">
    <property type="entry name" value="BRCT"/>
    <property type="match status" value="2"/>
</dbReference>
<dbReference type="PANTHER" id="PTHR23196:SF8">
    <property type="entry name" value="N-ACETYLTRANSFERASE"/>
    <property type="match status" value="1"/>
</dbReference>
<dbReference type="CDD" id="cd18432">
    <property type="entry name" value="BRCT_PAXIP1_rpt6_like"/>
    <property type="match status" value="1"/>
</dbReference>
<gene>
    <name evidence="6" type="ORF">Scep_013977</name>
</gene>
<keyword evidence="3" id="KW-0539">Nucleus</keyword>
<dbReference type="InterPro" id="IPR001357">
    <property type="entry name" value="BRCT_dom"/>
</dbReference>
<evidence type="ECO:0000259" key="4">
    <source>
        <dbReference type="PROSITE" id="PS50172"/>
    </source>
</evidence>
<keyword evidence="2" id="KW-0227">DNA damage</keyword>
<reference evidence="6 7" key="1">
    <citation type="submission" date="2024-01" db="EMBL/GenBank/DDBJ databases">
        <title>Genome assemblies of Stephania.</title>
        <authorList>
            <person name="Yang L."/>
        </authorList>
    </citation>
    <scope>NUCLEOTIDE SEQUENCE [LARGE SCALE GENOMIC DNA]</scope>
    <source>
        <strain evidence="6">JXDWG</strain>
        <tissue evidence="6">Leaf</tissue>
    </source>
</reference>
<organism evidence="6 7">
    <name type="scientific">Stephania cephalantha</name>
    <dbReference type="NCBI Taxonomy" id="152367"/>
    <lineage>
        <taxon>Eukaryota</taxon>
        <taxon>Viridiplantae</taxon>
        <taxon>Streptophyta</taxon>
        <taxon>Embryophyta</taxon>
        <taxon>Tracheophyta</taxon>
        <taxon>Spermatophyta</taxon>
        <taxon>Magnoliopsida</taxon>
        <taxon>Ranunculales</taxon>
        <taxon>Menispermaceae</taxon>
        <taxon>Menispermoideae</taxon>
        <taxon>Cissampelideae</taxon>
        <taxon>Stephania</taxon>
    </lineage>
</organism>
<dbReference type="CDD" id="cd04301">
    <property type="entry name" value="NAT_SF"/>
    <property type="match status" value="1"/>
</dbReference>
<dbReference type="SUPFAM" id="SSF52113">
    <property type="entry name" value="BRCT domain"/>
    <property type="match status" value="2"/>
</dbReference>
<evidence type="ECO:0000256" key="2">
    <source>
        <dbReference type="ARBA" id="ARBA00022763"/>
    </source>
</evidence>
<dbReference type="Gene3D" id="3.40.630.30">
    <property type="match status" value="1"/>
</dbReference>
<evidence type="ECO:0008006" key="8">
    <source>
        <dbReference type="Google" id="ProtNLM"/>
    </source>
</evidence>
<name>A0AAP0J2X8_9MAGN</name>
<dbReference type="Pfam" id="PF00583">
    <property type="entry name" value="Acetyltransf_1"/>
    <property type="match status" value="1"/>
</dbReference>
<feature type="domain" description="N-acetyltransferase" evidence="5">
    <location>
        <begin position="67"/>
        <end position="220"/>
    </location>
</feature>
<dbReference type="PANTHER" id="PTHR23196">
    <property type="entry name" value="PAX TRANSCRIPTION ACTIVATION DOMAIN INTERACTING PROTEIN"/>
    <property type="match status" value="1"/>
</dbReference>
<dbReference type="Gene3D" id="3.40.50.10190">
    <property type="entry name" value="BRCT domain"/>
    <property type="match status" value="2"/>
</dbReference>
<dbReference type="PROSITE" id="PS51186">
    <property type="entry name" value="GNAT"/>
    <property type="match status" value="1"/>
</dbReference>
<dbReference type="SMART" id="SM00292">
    <property type="entry name" value="BRCT"/>
    <property type="match status" value="2"/>
</dbReference>
<evidence type="ECO:0000259" key="5">
    <source>
        <dbReference type="PROSITE" id="PS51186"/>
    </source>
</evidence>
<dbReference type="GO" id="GO:0016747">
    <property type="term" value="F:acyltransferase activity, transferring groups other than amino-acyl groups"/>
    <property type="evidence" value="ECO:0007669"/>
    <property type="project" value="InterPro"/>
</dbReference>
<comment type="caution">
    <text evidence="6">The sequence shown here is derived from an EMBL/GenBank/DDBJ whole genome shotgun (WGS) entry which is preliminary data.</text>
</comment>
<dbReference type="InterPro" id="IPR051579">
    <property type="entry name" value="DDR_Transcriptional_Reg"/>
</dbReference>
<dbReference type="SUPFAM" id="SSF55729">
    <property type="entry name" value="Acyl-CoA N-acyltransferases (Nat)"/>
    <property type="match status" value="1"/>
</dbReference>
<feature type="domain" description="BRCT" evidence="4">
    <location>
        <begin position="534"/>
        <end position="618"/>
    </location>
</feature>
<proteinExistence type="predicted"/>
<dbReference type="Pfam" id="PF16589">
    <property type="entry name" value="BRCT_2"/>
    <property type="match status" value="1"/>
</dbReference>
<dbReference type="Proteomes" id="UP001419268">
    <property type="component" value="Unassembled WGS sequence"/>
</dbReference>
<evidence type="ECO:0000256" key="1">
    <source>
        <dbReference type="ARBA" id="ARBA00004123"/>
    </source>
</evidence>
<feature type="domain" description="BRCT" evidence="4">
    <location>
        <begin position="432"/>
        <end position="511"/>
    </location>
</feature>
<dbReference type="GO" id="GO:0006974">
    <property type="term" value="P:DNA damage response"/>
    <property type="evidence" value="ECO:0007669"/>
    <property type="project" value="UniProtKB-KW"/>
</dbReference>
<dbReference type="CDD" id="cd17744">
    <property type="entry name" value="BRCT_MDC1_rpt1"/>
    <property type="match status" value="1"/>
</dbReference>
<evidence type="ECO:0000256" key="3">
    <source>
        <dbReference type="ARBA" id="ARBA00023242"/>
    </source>
</evidence>
<sequence length="629" mass="69338">MAGKMTESLSIGNCMVEVHRDIVDCEESSDANDLHILVEDAVKIKISVNAGGDSSASDKSFLIVNPKDVDSRSKSLLQDVLQMYMKELPAMNYAANTGKKSLFLERCVMNGKYCTLLLKSNAMEGSGEVVAAVTYQIIPADTQHVEIPLAAVSSSYQHKGIGQMLYLELRKRLQHVGIRTIFCWGDKNSEGFWIKQGFVPVAEVDTKGKARRLPIRPDIRKALCIPGGSTLLVSHIDKDNKVPANPSESSKLCFLLKPPSKSSLSAPVRSQALGGAQNCNYVWKNNFPSIGEHVSHCSNEVACNETNTVFDVTENRDGADGKCSYLSKRGVKRRVWEASCSALKSKKVKGGLQIDCPRDSDCDKHDEENDSGFTNYSFSPSKDHFSMEACANDSLQDPCLQMYEKGKDQVHIISNEERAQGKILTKEESHRIMLMNIADDAKKAFLTKIITDLGGAITSDGTLCTHIITGKARRTLNFCAALCSGAWIISAGWLKESYKEGRFVGELPFILEDEDYRLKYRSGLRDAVLRAKSCPRALFKGFDVCFAKHVQPSPDILAAIVNSAGGKVLCNLKKASEPSKTIYIACEEDLVEALSAAKRGIRTYSSDWFMCCIMRQELDLQAPQFAESL</sequence>
<dbReference type="EMBL" id="JBBNAG010000006">
    <property type="protein sequence ID" value="KAK9125131.1"/>
    <property type="molecule type" value="Genomic_DNA"/>
</dbReference>
<protein>
    <recommendedName>
        <fullName evidence="8">N-acetyltransferase</fullName>
    </recommendedName>
</protein>
<dbReference type="InterPro" id="IPR000182">
    <property type="entry name" value="GNAT_dom"/>
</dbReference>
<dbReference type="InterPro" id="IPR036420">
    <property type="entry name" value="BRCT_dom_sf"/>
</dbReference>
<dbReference type="Pfam" id="PF16770">
    <property type="entry name" value="RTT107_BRCT_5"/>
    <property type="match status" value="1"/>
</dbReference>
<dbReference type="AlphaFoldDB" id="A0AAP0J2X8"/>
<evidence type="ECO:0000313" key="6">
    <source>
        <dbReference type="EMBL" id="KAK9125131.1"/>
    </source>
</evidence>
<comment type="subcellular location">
    <subcellularLocation>
        <location evidence="1">Nucleus</location>
    </subcellularLocation>
</comment>
<accession>A0AAP0J2X8</accession>
<evidence type="ECO:0000313" key="7">
    <source>
        <dbReference type="Proteomes" id="UP001419268"/>
    </source>
</evidence>
<dbReference type="GO" id="GO:0005634">
    <property type="term" value="C:nucleus"/>
    <property type="evidence" value="ECO:0007669"/>
    <property type="project" value="UniProtKB-SubCell"/>
</dbReference>